<protein>
    <submittedName>
        <fullName evidence="2">Uncharacterized protein</fullName>
    </submittedName>
</protein>
<feature type="region of interest" description="Disordered" evidence="1">
    <location>
        <begin position="20"/>
        <end position="82"/>
    </location>
</feature>
<comment type="caution">
    <text evidence="2">The sequence shown here is derived from an EMBL/GenBank/DDBJ whole genome shotgun (WGS) entry which is preliminary data.</text>
</comment>
<proteinExistence type="predicted"/>
<gene>
    <name evidence="2" type="ORF">Taro_016997</name>
</gene>
<reference evidence="2" key="1">
    <citation type="submission" date="2017-07" db="EMBL/GenBank/DDBJ databases">
        <title>Taro Niue Genome Assembly and Annotation.</title>
        <authorList>
            <person name="Atibalentja N."/>
            <person name="Keating K."/>
            <person name="Fields C.J."/>
        </authorList>
    </citation>
    <scope>NUCLEOTIDE SEQUENCE</scope>
    <source>
        <strain evidence="2">Niue_2</strain>
        <tissue evidence="2">Leaf</tissue>
    </source>
</reference>
<feature type="compositionally biased region" description="Basic and acidic residues" evidence="1">
    <location>
        <begin position="31"/>
        <end position="44"/>
    </location>
</feature>
<organism evidence="2 3">
    <name type="scientific">Colocasia esculenta</name>
    <name type="common">Wild taro</name>
    <name type="synonym">Arum esculentum</name>
    <dbReference type="NCBI Taxonomy" id="4460"/>
    <lineage>
        <taxon>Eukaryota</taxon>
        <taxon>Viridiplantae</taxon>
        <taxon>Streptophyta</taxon>
        <taxon>Embryophyta</taxon>
        <taxon>Tracheophyta</taxon>
        <taxon>Spermatophyta</taxon>
        <taxon>Magnoliopsida</taxon>
        <taxon>Liliopsida</taxon>
        <taxon>Araceae</taxon>
        <taxon>Aroideae</taxon>
        <taxon>Colocasieae</taxon>
        <taxon>Colocasia</taxon>
    </lineage>
</organism>
<feature type="non-terminal residue" evidence="2">
    <location>
        <position position="82"/>
    </location>
</feature>
<accession>A0A843UMD5</accession>
<dbReference type="EMBL" id="NMUH01000765">
    <property type="protein sequence ID" value="MQL84491.1"/>
    <property type="molecule type" value="Genomic_DNA"/>
</dbReference>
<feature type="non-terminal residue" evidence="2">
    <location>
        <position position="1"/>
    </location>
</feature>
<evidence type="ECO:0000313" key="3">
    <source>
        <dbReference type="Proteomes" id="UP000652761"/>
    </source>
</evidence>
<sequence>PSISPIPRFFGSSDSLNYANRWRSPHTKPPSHGDRKSCSTRREICPPVVTPSITGIAGGAHTRSRPVTEIGSRVQLDSRSAP</sequence>
<keyword evidence="3" id="KW-1185">Reference proteome</keyword>
<evidence type="ECO:0000256" key="1">
    <source>
        <dbReference type="SAM" id="MobiDB-lite"/>
    </source>
</evidence>
<dbReference type="Proteomes" id="UP000652761">
    <property type="component" value="Unassembled WGS sequence"/>
</dbReference>
<evidence type="ECO:0000313" key="2">
    <source>
        <dbReference type="EMBL" id="MQL84491.1"/>
    </source>
</evidence>
<dbReference type="AlphaFoldDB" id="A0A843UMD5"/>
<name>A0A843UMD5_COLES</name>